<accession>A0ABR4KQV7</accession>
<keyword evidence="6" id="KW-0106">Calcium</keyword>
<keyword evidence="5 8" id="KW-0378">Hydrolase</keyword>
<dbReference type="GeneID" id="98158008"/>
<evidence type="ECO:0000256" key="5">
    <source>
        <dbReference type="ARBA" id="ARBA00022801"/>
    </source>
</evidence>
<evidence type="ECO:0000256" key="3">
    <source>
        <dbReference type="ARBA" id="ARBA00022723"/>
    </source>
</evidence>
<keyword evidence="4 8" id="KW-0732">Signal</keyword>
<dbReference type="PANTHER" id="PTHR33938:SF8">
    <property type="entry name" value="CARBOXYLIC ESTER HYDROLASE"/>
    <property type="match status" value="1"/>
</dbReference>
<evidence type="ECO:0000256" key="6">
    <source>
        <dbReference type="ARBA" id="ARBA00022837"/>
    </source>
</evidence>
<comment type="caution">
    <text evidence="9">The sequence shown here is derived from an EMBL/GenBank/DDBJ whole genome shotgun (WGS) entry which is preliminary data.</text>
</comment>
<evidence type="ECO:0000313" key="10">
    <source>
        <dbReference type="Proteomes" id="UP001610444"/>
    </source>
</evidence>
<evidence type="ECO:0000256" key="4">
    <source>
        <dbReference type="ARBA" id="ARBA00022729"/>
    </source>
</evidence>
<dbReference type="Pfam" id="PF07519">
    <property type="entry name" value="Tannase"/>
    <property type="match status" value="1"/>
</dbReference>
<organism evidence="9 10">
    <name type="scientific">Aspergillus pseudodeflectus</name>
    <dbReference type="NCBI Taxonomy" id="176178"/>
    <lineage>
        <taxon>Eukaryota</taxon>
        <taxon>Fungi</taxon>
        <taxon>Dikarya</taxon>
        <taxon>Ascomycota</taxon>
        <taxon>Pezizomycotina</taxon>
        <taxon>Eurotiomycetes</taxon>
        <taxon>Eurotiomycetidae</taxon>
        <taxon>Eurotiales</taxon>
        <taxon>Aspergillaceae</taxon>
        <taxon>Aspergillus</taxon>
        <taxon>Aspergillus subgen. Nidulantes</taxon>
    </lineage>
</organism>
<keyword evidence="2" id="KW-0719">Serine esterase</keyword>
<evidence type="ECO:0000256" key="8">
    <source>
        <dbReference type="RuleBase" id="RU361238"/>
    </source>
</evidence>
<evidence type="ECO:0000256" key="2">
    <source>
        <dbReference type="ARBA" id="ARBA00022487"/>
    </source>
</evidence>
<evidence type="ECO:0000313" key="9">
    <source>
        <dbReference type="EMBL" id="KAL2854204.1"/>
    </source>
</evidence>
<dbReference type="InterPro" id="IPR029058">
    <property type="entry name" value="AB_hydrolase_fold"/>
</dbReference>
<gene>
    <name evidence="9" type="ORF">BJX68DRAFT_254135</name>
</gene>
<sequence length="524" mass="56278">MIILLILVLFQGLALARNCANFTLPVVPGAAVLSLHSSLAYNVSFPGLNFCNVSLALTHSGANDTVFVNVWLPPADRWNGRYAATGGGGLAAGYDFNMVLPAHSGFATSFTDGGLTLGRRIDPQTGYWGYRPDGTLNTGLLTNLAHRAVHTMSVVSKDIIGQFYGVDGFRSYYTGCSQGGRMGYHSAARYPSDFDGILAVAPALSPELLGPGDFWPFIVMAQEKQLVPTCVFETFQREIIRYCDHLDGLVDGLISHYDLLASCPFDPSSVVGKVAQCGKNTSIPVTETHARIVQKIMDGVKDDNDNLLWYGLSTGATFSGIANTTLRNNSLVPAPFPPAAGWLRGMILRNVTANIFNLTTEEYFAAFNESMRIGAKIMGTSSLDLTGFYSAGGKMLTWVGLSDEYINPSNLFRFRDSVAASLPSDTSIDAFYRVFTAPGVGHCRGGTGPLPLDAMGALINWVENGIAPETLSARSRLPNGRVASRNLCKYPAKPFYIGGDIHDSHSFTCRDDGHLAGGADHVIG</sequence>
<dbReference type="EMBL" id="JBFXLR010000012">
    <property type="protein sequence ID" value="KAL2854204.1"/>
    <property type="molecule type" value="Genomic_DNA"/>
</dbReference>
<dbReference type="PANTHER" id="PTHR33938">
    <property type="entry name" value="FERULOYL ESTERASE B-RELATED"/>
    <property type="match status" value="1"/>
</dbReference>
<keyword evidence="10" id="KW-1185">Reference proteome</keyword>
<dbReference type="EC" id="3.1.1.-" evidence="8"/>
<comment type="similarity">
    <text evidence="1 8">Belongs to the tannase family.</text>
</comment>
<feature type="chain" id="PRO_5044991050" description="Carboxylic ester hydrolase" evidence="8">
    <location>
        <begin position="17"/>
        <end position="524"/>
    </location>
</feature>
<protein>
    <recommendedName>
        <fullName evidence="8">Carboxylic ester hydrolase</fullName>
        <ecNumber evidence="8">3.1.1.-</ecNumber>
    </recommendedName>
</protein>
<evidence type="ECO:0000256" key="1">
    <source>
        <dbReference type="ARBA" id="ARBA00006249"/>
    </source>
</evidence>
<evidence type="ECO:0000256" key="7">
    <source>
        <dbReference type="ARBA" id="ARBA00023157"/>
    </source>
</evidence>
<reference evidence="9 10" key="1">
    <citation type="submission" date="2024-07" db="EMBL/GenBank/DDBJ databases">
        <title>Section-level genome sequencing and comparative genomics of Aspergillus sections Usti and Cavernicolus.</title>
        <authorList>
            <consortium name="Lawrence Berkeley National Laboratory"/>
            <person name="Nybo J.L."/>
            <person name="Vesth T.C."/>
            <person name="Theobald S."/>
            <person name="Frisvad J.C."/>
            <person name="Larsen T.O."/>
            <person name="Kjaerboelling I."/>
            <person name="Rothschild-Mancinelli K."/>
            <person name="Lyhne E.K."/>
            <person name="Kogle M.E."/>
            <person name="Barry K."/>
            <person name="Clum A."/>
            <person name="Na H."/>
            <person name="Ledsgaard L."/>
            <person name="Lin J."/>
            <person name="Lipzen A."/>
            <person name="Kuo A."/>
            <person name="Riley R."/>
            <person name="Mondo S."/>
            <person name="LaButti K."/>
            <person name="Haridas S."/>
            <person name="Pangalinan J."/>
            <person name="Salamov A.A."/>
            <person name="Simmons B.A."/>
            <person name="Magnuson J.K."/>
            <person name="Chen J."/>
            <person name="Drula E."/>
            <person name="Henrissat B."/>
            <person name="Wiebenga A."/>
            <person name="Lubbers R.J."/>
            <person name="Gomes A.C."/>
            <person name="Macurrencykelacurrency M.R."/>
            <person name="Stajich J."/>
            <person name="Grigoriev I.V."/>
            <person name="Mortensen U.H."/>
            <person name="De vries R.P."/>
            <person name="Baker S.E."/>
            <person name="Andersen M.R."/>
        </authorList>
    </citation>
    <scope>NUCLEOTIDE SEQUENCE [LARGE SCALE GENOMIC DNA]</scope>
    <source>
        <strain evidence="9 10">CBS 756.74</strain>
    </source>
</reference>
<feature type="signal peptide" evidence="8">
    <location>
        <begin position="1"/>
        <end position="16"/>
    </location>
</feature>
<dbReference type="SUPFAM" id="SSF53474">
    <property type="entry name" value="alpha/beta-Hydrolases"/>
    <property type="match status" value="1"/>
</dbReference>
<proteinExistence type="inferred from homology"/>
<dbReference type="InterPro" id="IPR011118">
    <property type="entry name" value="Tannase/feruloyl_esterase"/>
</dbReference>
<dbReference type="Gene3D" id="3.40.50.1820">
    <property type="entry name" value="alpha/beta hydrolase"/>
    <property type="match status" value="1"/>
</dbReference>
<dbReference type="RefSeq" id="XP_070901369.1">
    <property type="nucleotide sequence ID" value="XM_071042844.1"/>
</dbReference>
<name>A0ABR4KQV7_9EURO</name>
<keyword evidence="3" id="KW-0479">Metal-binding</keyword>
<dbReference type="Proteomes" id="UP001610444">
    <property type="component" value="Unassembled WGS sequence"/>
</dbReference>
<keyword evidence="7" id="KW-1015">Disulfide bond</keyword>